<gene>
    <name evidence="2" type="ORF">QQX02_11020</name>
</gene>
<protein>
    <submittedName>
        <fullName evidence="2">DUF559 domain-containing protein</fullName>
    </submittedName>
</protein>
<organism evidence="2 3">
    <name type="scientific">Demequina muriae</name>
    <dbReference type="NCBI Taxonomy" id="3051664"/>
    <lineage>
        <taxon>Bacteria</taxon>
        <taxon>Bacillati</taxon>
        <taxon>Actinomycetota</taxon>
        <taxon>Actinomycetes</taxon>
        <taxon>Micrococcales</taxon>
        <taxon>Demequinaceae</taxon>
        <taxon>Demequina</taxon>
    </lineage>
</organism>
<dbReference type="SUPFAM" id="SSF52980">
    <property type="entry name" value="Restriction endonuclease-like"/>
    <property type="match status" value="1"/>
</dbReference>
<name>A0ABT8GKJ3_9MICO</name>
<accession>A0ABT8GKJ3</accession>
<dbReference type="Pfam" id="PF04480">
    <property type="entry name" value="DUF559"/>
    <property type="match status" value="1"/>
</dbReference>
<sequence length="172" mass="19621">MVPEVAVLHAWAVAPAHDRTALLLDVLRVSRLDAATVRGALAMAPRLRARNDLLRVRATAELGVTSYLEYIAHTEVFAGGRWAECEWQARIRVATRTLTVDMVHRASRVVVEFDGRRYHSDDRARRRDLERDALLAAMGYTTIRLTFEDITRRPAWCATMVRNAIDRRLADR</sequence>
<dbReference type="EMBL" id="JAUHQA010000001">
    <property type="protein sequence ID" value="MDN4481456.1"/>
    <property type="molecule type" value="Genomic_DNA"/>
</dbReference>
<keyword evidence="3" id="KW-1185">Reference proteome</keyword>
<dbReference type="InterPro" id="IPR007569">
    <property type="entry name" value="DUF559"/>
</dbReference>
<dbReference type="Proteomes" id="UP001172708">
    <property type="component" value="Unassembled WGS sequence"/>
</dbReference>
<dbReference type="Gene3D" id="3.40.960.10">
    <property type="entry name" value="VSR Endonuclease"/>
    <property type="match status" value="1"/>
</dbReference>
<proteinExistence type="predicted"/>
<comment type="caution">
    <text evidence="2">The sequence shown here is derived from an EMBL/GenBank/DDBJ whole genome shotgun (WGS) entry which is preliminary data.</text>
</comment>
<feature type="domain" description="DUF559" evidence="1">
    <location>
        <begin position="98"/>
        <end position="154"/>
    </location>
</feature>
<dbReference type="InterPro" id="IPR011335">
    <property type="entry name" value="Restrct_endonuc-II-like"/>
</dbReference>
<evidence type="ECO:0000313" key="3">
    <source>
        <dbReference type="Proteomes" id="UP001172708"/>
    </source>
</evidence>
<reference evidence="2" key="1">
    <citation type="submission" date="2023-06" db="EMBL/GenBank/DDBJ databases">
        <title>Egi l300058.</title>
        <authorList>
            <person name="Gao L."/>
            <person name="Fang B.-Z."/>
            <person name="Li W.-J."/>
        </authorList>
    </citation>
    <scope>NUCLEOTIDE SEQUENCE</scope>
    <source>
        <strain evidence="2">EGI L300058</strain>
    </source>
</reference>
<evidence type="ECO:0000313" key="2">
    <source>
        <dbReference type="EMBL" id="MDN4481456.1"/>
    </source>
</evidence>
<dbReference type="RefSeq" id="WP_301143116.1">
    <property type="nucleotide sequence ID" value="NZ_JAUHQA010000001.1"/>
</dbReference>
<evidence type="ECO:0000259" key="1">
    <source>
        <dbReference type="Pfam" id="PF04480"/>
    </source>
</evidence>